<keyword evidence="7" id="KW-0009">Actin-binding</keyword>
<dbReference type="SMART" id="SM00150">
    <property type="entry name" value="SPEC"/>
    <property type="match status" value="5"/>
</dbReference>
<comment type="similarity">
    <text evidence="2">Belongs to the spectrin family.</text>
</comment>
<comment type="subcellular location">
    <subcellularLocation>
        <location evidence="1">Cytoplasm</location>
        <location evidence="1">Cytoskeleton</location>
    </subcellularLocation>
</comment>
<proteinExistence type="inferred from homology"/>
<keyword evidence="4" id="KW-0963">Cytoplasm</keyword>
<dbReference type="FunFam" id="1.20.58.60:FF:000020">
    <property type="entry name" value="Spectrin alpha chain, non-erythrocytic 1"/>
    <property type="match status" value="1"/>
</dbReference>
<dbReference type="EMBL" id="JAODUO010000185">
    <property type="protein sequence ID" value="KAK2186886.1"/>
    <property type="molecule type" value="Genomic_DNA"/>
</dbReference>
<dbReference type="GO" id="GO:0003779">
    <property type="term" value="F:actin binding"/>
    <property type="evidence" value="ECO:0007669"/>
    <property type="project" value="UniProtKB-KW"/>
</dbReference>
<dbReference type="PANTHER" id="PTHR11915">
    <property type="entry name" value="SPECTRIN/FILAMIN RELATED CYTOSKELETAL PROTEIN"/>
    <property type="match status" value="1"/>
</dbReference>
<dbReference type="GO" id="GO:0051693">
    <property type="term" value="P:actin filament capping"/>
    <property type="evidence" value="ECO:0007669"/>
    <property type="project" value="UniProtKB-KW"/>
</dbReference>
<keyword evidence="6" id="KW-0677">Repeat</keyword>
<keyword evidence="5" id="KW-0597">Phosphoprotein</keyword>
<evidence type="ECO:0000256" key="9">
    <source>
        <dbReference type="SAM" id="Coils"/>
    </source>
</evidence>
<sequence>MNLIANSVRQSYPGEAGYVNKMEQEIMDMWKALQEKAHERKIKLADSEKRHAFNEQAKDLDLWIAGVKSELREKEVPRDVTEAEALLKKHQDLKSDINANAAKFDQTDGLGRKILEKCPEDKDVKSKLTQLRADQRIIQELWKKKEKDLRDARELQASGDQRMSPHCPLCHLQVFLKEADQIDSVTASHEAFLEFVDLGSTVEGVEALFKRQEDFENRLLAQEERMKGLGDTADRLMAEKHPDSDAIDQRRREVVERRERVKDKCADRHNQLLSSQALQEFKRDAEELSDWIKEKYQTATDESYRDLTNLLPKLKKHQAFEAELQANKRTLDAINKVGQQMVGDQHPAGPEIKSTLTDLNGKWRDLSEKSRDKGLRLRQAAQQELFNKALEDAEAKLAEMERSVSSDDIGKDLRAVRDLLKKHQMLENEMEVNAENLKSIVAQGHEMARAGHFDSAGILKAVKDFDRRFNALKGPMAKRRQRLEDSLRWHQYNFDANTELQWIQEHMPAATSTDYGKSLVDAQNLFAKHKKLELALQGHQPKIDRVLDSGDGLIKAGHFATPDIKERQQGGEGGLERTPQVCCRQAQEDGRLH</sequence>
<evidence type="ECO:0000256" key="3">
    <source>
        <dbReference type="ARBA" id="ARBA00022467"/>
    </source>
</evidence>
<accession>A0AAD9P2D4</accession>
<evidence type="ECO:0000256" key="4">
    <source>
        <dbReference type="ARBA" id="ARBA00022490"/>
    </source>
</evidence>
<evidence type="ECO:0000256" key="5">
    <source>
        <dbReference type="ARBA" id="ARBA00022553"/>
    </source>
</evidence>
<evidence type="ECO:0000256" key="1">
    <source>
        <dbReference type="ARBA" id="ARBA00004245"/>
    </source>
</evidence>
<dbReference type="GO" id="GO:0005856">
    <property type="term" value="C:cytoskeleton"/>
    <property type="evidence" value="ECO:0007669"/>
    <property type="project" value="UniProtKB-SubCell"/>
</dbReference>
<evidence type="ECO:0000313" key="10">
    <source>
        <dbReference type="EMBL" id="KAK2186886.1"/>
    </source>
</evidence>
<dbReference type="Pfam" id="PF00435">
    <property type="entry name" value="Spectrin"/>
    <property type="match status" value="5"/>
</dbReference>
<dbReference type="Proteomes" id="UP001209878">
    <property type="component" value="Unassembled WGS sequence"/>
</dbReference>
<dbReference type="InterPro" id="IPR002017">
    <property type="entry name" value="Spectrin_repeat"/>
</dbReference>
<dbReference type="GO" id="GO:0005737">
    <property type="term" value="C:cytoplasm"/>
    <property type="evidence" value="ECO:0007669"/>
    <property type="project" value="UniProtKB-ARBA"/>
</dbReference>
<evidence type="ECO:0000256" key="8">
    <source>
        <dbReference type="ARBA" id="ARBA00023212"/>
    </source>
</evidence>
<keyword evidence="9" id="KW-0175">Coiled coil</keyword>
<protein>
    <submittedName>
        <fullName evidence="10">Uncharacterized protein</fullName>
    </submittedName>
</protein>
<dbReference type="InterPro" id="IPR018159">
    <property type="entry name" value="Spectrin/alpha-actinin"/>
</dbReference>
<dbReference type="AlphaFoldDB" id="A0AAD9P2D4"/>
<dbReference type="Gene3D" id="1.20.58.60">
    <property type="match status" value="5"/>
</dbReference>
<keyword evidence="8" id="KW-0206">Cytoskeleton</keyword>
<keyword evidence="11" id="KW-1185">Reference proteome</keyword>
<evidence type="ECO:0000256" key="6">
    <source>
        <dbReference type="ARBA" id="ARBA00022737"/>
    </source>
</evidence>
<gene>
    <name evidence="10" type="ORF">NP493_185g03008</name>
</gene>
<feature type="coiled-coil region" evidence="9">
    <location>
        <begin position="383"/>
        <end position="436"/>
    </location>
</feature>
<reference evidence="10" key="1">
    <citation type="journal article" date="2023" name="Mol. Biol. Evol.">
        <title>Third-Generation Sequencing Reveals the Adaptive Role of the Epigenome in Three Deep-Sea Polychaetes.</title>
        <authorList>
            <person name="Perez M."/>
            <person name="Aroh O."/>
            <person name="Sun Y."/>
            <person name="Lan Y."/>
            <person name="Juniper S.K."/>
            <person name="Young C.R."/>
            <person name="Angers B."/>
            <person name="Qian P.Y."/>
        </authorList>
    </citation>
    <scope>NUCLEOTIDE SEQUENCE</scope>
    <source>
        <strain evidence="10">R07B-5</strain>
    </source>
</reference>
<evidence type="ECO:0000256" key="2">
    <source>
        <dbReference type="ARBA" id="ARBA00006826"/>
    </source>
</evidence>
<name>A0AAD9P2D4_RIDPI</name>
<evidence type="ECO:0000313" key="11">
    <source>
        <dbReference type="Proteomes" id="UP001209878"/>
    </source>
</evidence>
<dbReference type="SUPFAM" id="SSF46966">
    <property type="entry name" value="Spectrin repeat"/>
    <property type="match status" value="3"/>
</dbReference>
<organism evidence="10 11">
    <name type="scientific">Ridgeia piscesae</name>
    <name type="common">Tubeworm</name>
    <dbReference type="NCBI Taxonomy" id="27915"/>
    <lineage>
        <taxon>Eukaryota</taxon>
        <taxon>Metazoa</taxon>
        <taxon>Spiralia</taxon>
        <taxon>Lophotrochozoa</taxon>
        <taxon>Annelida</taxon>
        <taxon>Polychaeta</taxon>
        <taxon>Sedentaria</taxon>
        <taxon>Canalipalpata</taxon>
        <taxon>Sabellida</taxon>
        <taxon>Siboglinidae</taxon>
        <taxon>Ridgeia</taxon>
    </lineage>
</organism>
<keyword evidence="3" id="KW-0117">Actin capping</keyword>
<dbReference type="FunFam" id="1.20.58.60:FF:000007">
    <property type="entry name" value="Spectrin alpha chain non-erythrocytic 1"/>
    <property type="match status" value="1"/>
</dbReference>
<comment type="caution">
    <text evidence="10">The sequence shown here is derived from an EMBL/GenBank/DDBJ whole genome shotgun (WGS) entry which is preliminary data.</text>
</comment>
<dbReference type="CDD" id="cd00176">
    <property type="entry name" value="SPEC"/>
    <property type="match status" value="3"/>
</dbReference>
<evidence type="ECO:0000256" key="7">
    <source>
        <dbReference type="ARBA" id="ARBA00023203"/>
    </source>
</evidence>